<dbReference type="GO" id="GO:0005524">
    <property type="term" value="F:ATP binding"/>
    <property type="evidence" value="ECO:0007669"/>
    <property type="project" value="UniProtKB-KW"/>
</dbReference>
<dbReference type="PROSITE" id="PS50893">
    <property type="entry name" value="ABC_TRANSPORTER_2"/>
    <property type="match status" value="1"/>
</dbReference>
<reference evidence="8" key="1">
    <citation type="submission" date="2021-10" db="EMBL/GenBank/DDBJ databases">
        <title>The complete genome sequence of Leeia sp. TBRC 13508.</title>
        <authorList>
            <person name="Charoenyingcharoen P."/>
            <person name="Yukphan P."/>
        </authorList>
    </citation>
    <scope>NUCLEOTIDE SEQUENCE</scope>
    <source>
        <strain evidence="8">TBRC 13508</strain>
    </source>
</reference>
<dbReference type="InterPro" id="IPR003439">
    <property type="entry name" value="ABC_transporter-like_ATP-bd"/>
</dbReference>
<sequence>MRELANTSPPILAVDNVGVSLGNATFGPFQFSVSRKERIAIIGPSGAGKSTLLSLISRERLKGEGQLFLHQQAIEDYSLAELSQIRAVLPQQHDVAFGFECKLIVQLGRVSKRFDPQLGKIVQSAAKLAQAEHLLNRRFDSLSGGEKARIHLARVFAQLWDVEGGLLLVDEPLSALDPGLQLSLMASIQQFVAEREHGLVAILHDMNQAIQHFDQILMIQSGQQFGYLPASPLIRPALETLYGIQLETALSESGTSLLVPKETRHMSELAA</sequence>
<evidence type="ECO:0000256" key="4">
    <source>
        <dbReference type="ARBA" id="ARBA00022840"/>
    </source>
</evidence>
<dbReference type="InterPro" id="IPR027417">
    <property type="entry name" value="P-loop_NTPase"/>
</dbReference>
<proteinExistence type="predicted"/>
<name>A0ABS8D6V4_9NEIS</name>
<keyword evidence="5" id="KW-1278">Translocase</keyword>
<evidence type="ECO:0000313" key="8">
    <source>
        <dbReference type="EMBL" id="MCB6183923.1"/>
    </source>
</evidence>
<protein>
    <submittedName>
        <fullName evidence="8">ATP-binding cassette domain-containing protein</fullName>
    </submittedName>
</protein>
<feature type="domain" description="ABC transporter" evidence="7">
    <location>
        <begin position="11"/>
        <end position="246"/>
    </location>
</feature>
<evidence type="ECO:0000256" key="5">
    <source>
        <dbReference type="ARBA" id="ARBA00022967"/>
    </source>
</evidence>
<keyword evidence="1" id="KW-0813">Transport</keyword>
<dbReference type="Proteomes" id="UP001165395">
    <property type="component" value="Unassembled WGS sequence"/>
</dbReference>
<comment type="function">
    <text evidence="6">Part of the ABC transporter complex HmuTUV involved in hemin import. Responsible for energy coupling to the transport system.</text>
</comment>
<dbReference type="EMBL" id="JAJBZT010000005">
    <property type="protein sequence ID" value="MCB6183923.1"/>
    <property type="molecule type" value="Genomic_DNA"/>
</dbReference>
<comment type="caution">
    <text evidence="8">The sequence shown here is derived from an EMBL/GenBank/DDBJ whole genome shotgun (WGS) entry which is preliminary data.</text>
</comment>
<evidence type="ECO:0000256" key="1">
    <source>
        <dbReference type="ARBA" id="ARBA00022448"/>
    </source>
</evidence>
<keyword evidence="9" id="KW-1185">Reference proteome</keyword>
<evidence type="ECO:0000256" key="3">
    <source>
        <dbReference type="ARBA" id="ARBA00022741"/>
    </source>
</evidence>
<keyword evidence="2" id="KW-1003">Cell membrane</keyword>
<dbReference type="InterPro" id="IPR003593">
    <property type="entry name" value="AAA+_ATPase"/>
</dbReference>
<evidence type="ECO:0000313" key="9">
    <source>
        <dbReference type="Proteomes" id="UP001165395"/>
    </source>
</evidence>
<dbReference type="SUPFAM" id="SSF52540">
    <property type="entry name" value="P-loop containing nucleoside triphosphate hydrolases"/>
    <property type="match status" value="1"/>
</dbReference>
<dbReference type="SMART" id="SM00382">
    <property type="entry name" value="AAA"/>
    <property type="match status" value="1"/>
</dbReference>
<accession>A0ABS8D6V4</accession>
<evidence type="ECO:0000256" key="6">
    <source>
        <dbReference type="ARBA" id="ARBA00037066"/>
    </source>
</evidence>
<keyword evidence="4 8" id="KW-0067">ATP-binding</keyword>
<evidence type="ECO:0000259" key="7">
    <source>
        <dbReference type="PROSITE" id="PS50893"/>
    </source>
</evidence>
<evidence type="ECO:0000256" key="2">
    <source>
        <dbReference type="ARBA" id="ARBA00022475"/>
    </source>
</evidence>
<dbReference type="PANTHER" id="PTHR42794">
    <property type="entry name" value="HEMIN IMPORT ATP-BINDING PROTEIN HMUV"/>
    <property type="match status" value="1"/>
</dbReference>
<keyword evidence="2" id="KW-0472">Membrane</keyword>
<dbReference type="RefSeq" id="WP_227180705.1">
    <property type="nucleotide sequence ID" value="NZ_JAJBZT010000005.1"/>
</dbReference>
<keyword evidence="3" id="KW-0547">Nucleotide-binding</keyword>
<dbReference type="PANTHER" id="PTHR42794:SF1">
    <property type="entry name" value="HEMIN IMPORT ATP-BINDING PROTEIN HMUV"/>
    <property type="match status" value="1"/>
</dbReference>
<gene>
    <name evidence="8" type="ORF">LIN78_10245</name>
</gene>
<organism evidence="8 9">
    <name type="scientific">Leeia speluncae</name>
    <dbReference type="NCBI Taxonomy" id="2884804"/>
    <lineage>
        <taxon>Bacteria</taxon>
        <taxon>Pseudomonadati</taxon>
        <taxon>Pseudomonadota</taxon>
        <taxon>Betaproteobacteria</taxon>
        <taxon>Neisseriales</taxon>
        <taxon>Leeiaceae</taxon>
        <taxon>Leeia</taxon>
    </lineage>
</organism>
<dbReference type="Pfam" id="PF00005">
    <property type="entry name" value="ABC_tran"/>
    <property type="match status" value="1"/>
</dbReference>
<dbReference type="Gene3D" id="3.40.50.300">
    <property type="entry name" value="P-loop containing nucleotide triphosphate hydrolases"/>
    <property type="match status" value="1"/>
</dbReference>